<accession>A0A4V4HQG3</accession>
<protein>
    <submittedName>
        <fullName evidence="3">FMN reductase</fullName>
    </submittedName>
</protein>
<evidence type="ECO:0000313" key="3">
    <source>
        <dbReference type="EMBL" id="THV33736.1"/>
    </source>
</evidence>
<evidence type="ECO:0000313" key="4">
    <source>
        <dbReference type="Proteomes" id="UP000307378"/>
    </source>
</evidence>
<dbReference type="Gene3D" id="2.30.110.10">
    <property type="entry name" value="Electron Transport, Fmn-binding Protein, Chain A"/>
    <property type="match status" value="1"/>
</dbReference>
<dbReference type="GO" id="GO:0042602">
    <property type="term" value="F:riboflavin reductase (NADPH) activity"/>
    <property type="evidence" value="ECO:0007669"/>
    <property type="project" value="TreeGrafter"/>
</dbReference>
<dbReference type="EMBL" id="STGU01000010">
    <property type="protein sequence ID" value="THV33736.1"/>
    <property type="molecule type" value="Genomic_DNA"/>
</dbReference>
<dbReference type="InterPro" id="IPR002563">
    <property type="entry name" value="Flavin_Rdtase-like_dom"/>
</dbReference>
<organism evidence="3 4">
    <name type="scientific">Rhizobium rosettiformans W3</name>
    <dbReference type="NCBI Taxonomy" id="538378"/>
    <lineage>
        <taxon>Bacteria</taxon>
        <taxon>Pseudomonadati</taxon>
        <taxon>Pseudomonadota</taxon>
        <taxon>Alphaproteobacteria</taxon>
        <taxon>Hyphomicrobiales</taxon>
        <taxon>Rhizobiaceae</taxon>
        <taxon>Rhizobium/Agrobacterium group</taxon>
        <taxon>Rhizobium</taxon>
    </lineage>
</organism>
<dbReference type="GO" id="GO:0006208">
    <property type="term" value="P:pyrimidine nucleobase catabolic process"/>
    <property type="evidence" value="ECO:0007669"/>
    <property type="project" value="TreeGrafter"/>
</dbReference>
<proteinExistence type="predicted"/>
<dbReference type="Proteomes" id="UP000307378">
    <property type="component" value="Unassembled WGS sequence"/>
</dbReference>
<feature type="domain" description="Flavin reductase like" evidence="2">
    <location>
        <begin position="27"/>
        <end position="172"/>
    </location>
</feature>
<dbReference type="InterPro" id="IPR050268">
    <property type="entry name" value="NADH-dep_flavin_reductase"/>
</dbReference>
<dbReference type="InterPro" id="IPR012349">
    <property type="entry name" value="Split_barrel_FMN-bd"/>
</dbReference>
<dbReference type="PANTHER" id="PTHR30466:SF1">
    <property type="entry name" value="FMN REDUCTASE (NADH) RUTF"/>
    <property type="match status" value="1"/>
</dbReference>
<dbReference type="SMART" id="SM00903">
    <property type="entry name" value="Flavin_Reduct"/>
    <property type="match status" value="1"/>
</dbReference>
<dbReference type="PANTHER" id="PTHR30466">
    <property type="entry name" value="FLAVIN REDUCTASE"/>
    <property type="match status" value="1"/>
</dbReference>
<dbReference type="Pfam" id="PF01613">
    <property type="entry name" value="Flavin_Reduct"/>
    <property type="match status" value="1"/>
</dbReference>
<evidence type="ECO:0000259" key="2">
    <source>
        <dbReference type="SMART" id="SM00903"/>
    </source>
</evidence>
<sequence length="175" mass="18533">MTQLHLAQSSSKMPLPPVTRDIFRNGMASLAAAVNLIATDGPGGRSGFTATAVTSVTDDPPTLLVCLNRTSSAAPAVMENKVVSVNALAPGHEAVSSLFGGKTPMEDRFAAARWIRGQTGAPLLEDALVSFDCQIIETVEVGTHFILMCRVVDVLAGDREEALVYFRRAYQAVSA</sequence>
<reference evidence="3 4" key="1">
    <citation type="submission" date="2019-04" db="EMBL/GenBank/DDBJ databases">
        <title>genome sequence of strain W3.</title>
        <authorList>
            <person name="Gao J."/>
            <person name="Sun J."/>
        </authorList>
    </citation>
    <scope>NUCLEOTIDE SEQUENCE [LARGE SCALE GENOMIC DNA]</scope>
    <source>
        <strain evidence="3 4">W3</strain>
    </source>
</reference>
<dbReference type="AlphaFoldDB" id="A0A4V4HQG3"/>
<gene>
    <name evidence="3" type="ORF">FAA86_17090</name>
</gene>
<evidence type="ECO:0000256" key="1">
    <source>
        <dbReference type="ARBA" id="ARBA00023002"/>
    </source>
</evidence>
<dbReference type="GO" id="GO:0010181">
    <property type="term" value="F:FMN binding"/>
    <property type="evidence" value="ECO:0007669"/>
    <property type="project" value="InterPro"/>
</dbReference>
<comment type="caution">
    <text evidence="3">The sequence shown here is derived from an EMBL/GenBank/DDBJ whole genome shotgun (WGS) entry which is preliminary data.</text>
</comment>
<name>A0A4V4HQG3_9HYPH</name>
<dbReference type="SUPFAM" id="SSF50475">
    <property type="entry name" value="FMN-binding split barrel"/>
    <property type="match status" value="1"/>
</dbReference>
<keyword evidence="1" id="KW-0560">Oxidoreductase</keyword>